<keyword evidence="3" id="KW-1185">Reference proteome</keyword>
<evidence type="ECO:0000313" key="2">
    <source>
        <dbReference type="EMBL" id="KAG5347289.1"/>
    </source>
</evidence>
<gene>
    <name evidence="2" type="ORF">G6Z76_0004409</name>
</gene>
<dbReference type="PANTHER" id="PTHR46060:SF1">
    <property type="entry name" value="MARINER MOS1 TRANSPOSASE-LIKE PROTEIN"/>
    <property type="match status" value="1"/>
</dbReference>
<dbReference type="InterPro" id="IPR036397">
    <property type="entry name" value="RNaseH_sf"/>
</dbReference>
<proteinExistence type="predicted"/>
<reference evidence="2" key="1">
    <citation type="submission" date="2020-03" db="EMBL/GenBank/DDBJ databases">
        <title>Relaxed selection underlies rapid genomic changes in the transitions from sociality to social parasitism in ants.</title>
        <authorList>
            <person name="Bi X."/>
        </authorList>
    </citation>
    <scope>NUCLEOTIDE SEQUENCE</scope>
    <source>
        <strain evidence="2">BGI-DK2014a</strain>
        <tissue evidence="2">Whole body</tissue>
    </source>
</reference>
<dbReference type="Gene3D" id="3.30.420.10">
    <property type="entry name" value="Ribonuclease H-like superfamily/Ribonuclease H"/>
    <property type="match status" value="1"/>
</dbReference>
<dbReference type="PANTHER" id="PTHR46060">
    <property type="entry name" value="MARINER MOS1 TRANSPOSASE-LIKE PROTEIN"/>
    <property type="match status" value="1"/>
</dbReference>
<dbReference type="Proteomes" id="UP000669903">
    <property type="component" value="Unassembled WGS sequence"/>
</dbReference>
<dbReference type="InterPro" id="IPR052709">
    <property type="entry name" value="Transposase-MT_Hybrid"/>
</dbReference>
<dbReference type="GO" id="GO:0003676">
    <property type="term" value="F:nucleic acid binding"/>
    <property type="evidence" value="ECO:0007669"/>
    <property type="project" value="InterPro"/>
</dbReference>
<dbReference type="AlphaFoldDB" id="A0A836K8J1"/>
<comment type="caution">
    <text evidence="2">The sequence shown here is derived from an EMBL/GenBank/DDBJ whole genome shotgun (WGS) entry which is preliminary data.</text>
</comment>
<feature type="domain" description="Mos1 transposase HTH" evidence="1">
    <location>
        <begin position="8"/>
        <end position="52"/>
    </location>
</feature>
<name>A0A836K8J1_9HYME</name>
<dbReference type="EMBL" id="JAANIC010001000">
    <property type="protein sequence ID" value="KAG5347289.1"/>
    <property type="molecule type" value="Genomic_DNA"/>
</dbReference>
<feature type="non-terminal residue" evidence="2">
    <location>
        <position position="190"/>
    </location>
</feature>
<dbReference type="InterPro" id="IPR041426">
    <property type="entry name" value="Mos1_HTH"/>
</dbReference>
<feature type="non-terminal residue" evidence="2">
    <location>
        <position position="1"/>
    </location>
</feature>
<evidence type="ECO:0000313" key="3">
    <source>
        <dbReference type="Proteomes" id="UP000669903"/>
    </source>
</evidence>
<evidence type="ECO:0000259" key="1">
    <source>
        <dbReference type="Pfam" id="PF17906"/>
    </source>
</evidence>
<organism evidence="2 3">
    <name type="scientific">Acromyrmex charruanus</name>
    <dbReference type="NCBI Taxonomy" id="2715315"/>
    <lineage>
        <taxon>Eukaryota</taxon>
        <taxon>Metazoa</taxon>
        <taxon>Ecdysozoa</taxon>
        <taxon>Arthropoda</taxon>
        <taxon>Hexapoda</taxon>
        <taxon>Insecta</taxon>
        <taxon>Pterygota</taxon>
        <taxon>Neoptera</taxon>
        <taxon>Endopterygota</taxon>
        <taxon>Hymenoptera</taxon>
        <taxon>Apocrita</taxon>
        <taxon>Aculeata</taxon>
        <taxon>Formicoidea</taxon>
        <taxon>Formicidae</taxon>
        <taxon>Myrmicinae</taxon>
        <taxon>Acromyrmex</taxon>
    </lineage>
</organism>
<sequence>MTEKVEQRICIKFCFKLEKTCAETIEMLQKAFGDECMGKTQIKEWYKRFKNGRTSVDSDSRSGRPQFWQTGDWLFHHDNAPAHASNLVQQYLSKHNVVQLRQPPYSPDVAPCDFWLFPRLKMPLKGHRFDDKKTVETNATNALKAIPITDFQDLGSGSIDMSVLFNQMGTTSKDATNRMTKNKPSAEKWR</sequence>
<protein>
    <submittedName>
        <fullName evidence="2">MOS1T transposase</fullName>
    </submittedName>
</protein>
<accession>A0A836K8J1</accession>
<dbReference type="Pfam" id="PF17906">
    <property type="entry name" value="HTH_48"/>
    <property type="match status" value="1"/>
</dbReference>